<dbReference type="InterPro" id="IPR003593">
    <property type="entry name" value="AAA+_ATPase"/>
</dbReference>
<evidence type="ECO:0000313" key="3">
    <source>
        <dbReference type="EMBL" id="KAI1849522.1"/>
    </source>
</evidence>
<dbReference type="GO" id="GO:1990275">
    <property type="term" value="F:preribosome binding"/>
    <property type="evidence" value="ECO:0007669"/>
    <property type="project" value="TreeGrafter"/>
</dbReference>
<evidence type="ECO:0000313" key="4">
    <source>
        <dbReference type="Proteomes" id="UP000829685"/>
    </source>
</evidence>
<gene>
    <name evidence="3" type="ORF">JX265_013637</name>
</gene>
<reference evidence="3" key="1">
    <citation type="submission" date="2021-03" db="EMBL/GenBank/DDBJ databases">
        <title>Revisited historic fungal species revealed as producer of novel bioactive compounds through whole genome sequencing and comparative genomics.</title>
        <authorList>
            <person name="Vignolle G.A."/>
            <person name="Hochenegger N."/>
            <person name="Mach R.L."/>
            <person name="Mach-Aigner A.R."/>
            <person name="Javad Rahimi M."/>
            <person name="Salim K.A."/>
            <person name="Chan C.M."/>
            <person name="Lim L.B.L."/>
            <person name="Cai F."/>
            <person name="Druzhinina I.S."/>
            <person name="U'Ren J.M."/>
            <person name="Derntl C."/>
        </authorList>
    </citation>
    <scope>NUCLEOTIDE SEQUENCE</scope>
    <source>
        <strain evidence="3">TUCIM 5799</strain>
    </source>
</reference>
<protein>
    <recommendedName>
        <fullName evidence="2">AAA+ ATPase domain-containing protein</fullName>
    </recommendedName>
</protein>
<dbReference type="EMBL" id="JAFIMR010000077">
    <property type="protein sequence ID" value="KAI1849522.1"/>
    <property type="molecule type" value="Genomic_DNA"/>
</dbReference>
<dbReference type="InterPro" id="IPR003959">
    <property type="entry name" value="ATPase_AAA_core"/>
</dbReference>
<accession>A0A9P9W8B9</accession>
<dbReference type="GO" id="GO:0016887">
    <property type="term" value="F:ATP hydrolysis activity"/>
    <property type="evidence" value="ECO:0007669"/>
    <property type="project" value="InterPro"/>
</dbReference>
<dbReference type="PANTHER" id="PTHR23077">
    <property type="entry name" value="AAA-FAMILY ATPASE"/>
    <property type="match status" value="1"/>
</dbReference>
<proteinExistence type="predicted"/>
<dbReference type="GO" id="GO:0005634">
    <property type="term" value="C:nucleus"/>
    <property type="evidence" value="ECO:0007669"/>
    <property type="project" value="TreeGrafter"/>
</dbReference>
<dbReference type="SMART" id="SM00382">
    <property type="entry name" value="AAA"/>
    <property type="match status" value="1"/>
</dbReference>
<name>A0A9P9W8B9_9PEZI</name>
<organism evidence="3 4">
    <name type="scientific">Neoarthrinium moseri</name>
    <dbReference type="NCBI Taxonomy" id="1658444"/>
    <lineage>
        <taxon>Eukaryota</taxon>
        <taxon>Fungi</taxon>
        <taxon>Dikarya</taxon>
        <taxon>Ascomycota</taxon>
        <taxon>Pezizomycotina</taxon>
        <taxon>Sordariomycetes</taxon>
        <taxon>Xylariomycetidae</taxon>
        <taxon>Amphisphaeriales</taxon>
        <taxon>Apiosporaceae</taxon>
        <taxon>Neoarthrinium</taxon>
    </lineage>
</organism>
<comment type="caution">
    <text evidence="3">The sequence shown here is derived from an EMBL/GenBank/DDBJ whole genome shotgun (WGS) entry which is preliminary data.</text>
</comment>
<dbReference type="SUPFAM" id="SSF52540">
    <property type="entry name" value="P-loop containing nucleoside triphosphate hydrolases"/>
    <property type="match status" value="1"/>
</dbReference>
<sequence>MTVTEVKAEEGCFEDFKAHCKRPRTHTELLLFQVLKERHIDYHVIEVDTDDFDLMGYAEAGFANCEIEEDDHTLTSSVAYIASPSRSEQDTKPGQLRYSSWWTKYQYTWNEASFVLYSARVPTNCGYATYLFVLTKREPDTPPRGVTATTKKLLLSVGEWTRELHEEIYVFDSAYWSKSKQLWKDIQSSTWNDVILDPTMKEGLIEDVEGFFDSRGLYQEFQVPWKRGIIFHGLPGNGKTISIKALMARLQRRPDDPVPSLYVKSFEDRNAGQQYAIRSIFRKARKMAPCLLIFEDLDSLITNETRSYFLNEVDGLESNDGILMIGSTNHLDQLDPAIRDRPSRFDRKYHYQLPSQSERASYAKYWQKKLEKNPRTEFPDDACDVIAAMTDGFSFAYLKELFVATLLAIARGAKGKEPIPASLLEDDVKDQSTPEGVSENVPPKGEDVQEEPKEVAEDDGKPTIALRRQAVINVKVPEHLKDCVLVNVIRHQVLILLKDMSNGERPRIRVETEGSAKAIPRQLKRRMARYSEH</sequence>
<evidence type="ECO:0000259" key="2">
    <source>
        <dbReference type="SMART" id="SM00382"/>
    </source>
</evidence>
<evidence type="ECO:0000256" key="1">
    <source>
        <dbReference type="SAM" id="MobiDB-lite"/>
    </source>
</evidence>
<dbReference type="Gene3D" id="3.40.50.300">
    <property type="entry name" value="P-loop containing nucleotide triphosphate hydrolases"/>
    <property type="match status" value="1"/>
</dbReference>
<keyword evidence="4" id="KW-1185">Reference proteome</keyword>
<dbReference type="GO" id="GO:0005524">
    <property type="term" value="F:ATP binding"/>
    <property type="evidence" value="ECO:0007669"/>
    <property type="project" value="InterPro"/>
</dbReference>
<dbReference type="GO" id="GO:0003723">
    <property type="term" value="F:RNA binding"/>
    <property type="evidence" value="ECO:0007669"/>
    <property type="project" value="TreeGrafter"/>
</dbReference>
<dbReference type="CDD" id="cd19481">
    <property type="entry name" value="RecA-like_protease"/>
    <property type="match status" value="1"/>
</dbReference>
<dbReference type="Pfam" id="PF00004">
    <property type="entry name" value="AAA"/>
    <property type="match status" value="1"/>
</dbReference>
<dbReference type="InterPro" id="IPR050168">
    <property type="entry name" value="AAA_ATPase_domain"/>
</dbReference>
<dbReference type="AlphaFoldDB" id="A0A9P9W8B9"/>
<dbReference type="PANTHER" id="PTHR23077:SF132">
    <property type="entry name" value="ATP-DEPENDENT ZN PROTEASE"/>
    <property type="match status" value="1"/>
</dbReference>
<feature type="compositionally biased region" description="Basic and acidic residues" evidence="1">
    <location>
        <begin position="444"/>
        <end position="458"/>
    </location>
</feature>
<feature type="domain" description="AAA+ ATPase" evidence="2">
    <location>
        <begin position="225"/>
        <end position="355"/>
    </location>
</feature>
<feature type="region of interest" description="Disordered" evidence="1">
    <location>
        <begin position="422"/>
        <end position="458"/>
    </location>
</feature>
<dbReference type="GO" id="GO:0042254">
    <property type="term" value="P:ribosome biogenesis"/>
    <property type="evidence" value="ECO:0007669"/>
    <property type="project" value="TreeGrafter"/>
</dbReference>
<dbReference type="Proteomes" id="UP000829685">
    <property type="component" value="Unassembled WGS sequence"/>
</dbReference>
<dbReference type="InterPro" id="IPR027417">
    <property type="entry name" value="P-loop_NTPase"/>
</dbReference>